<proteinExistence type="predicted"/>
<dbReference type="AlphaFoldDB" id="A0A5J4VD17"/>
<accession>A0A5J4VD17</accession>
<sequence length="188" mass="21288">MIVKDLLIIPASAIHGSTYTGKRTQRSNRSKRSNYNDQSIKMNQSYKSQFTDPLRESWVDQQIRESYERSATRKSQLSRSRYNNNNNNNNNDDTQNIQSPSSVRMSQTQQSVTKPPTGKIQSRSVSPSQQGHPQVIMLQNAPINTNLPSMSYFSKTPSHIDESPRIQQPIDKPQTPTAVKTVAPNQVL</sequence>
<name>A0A5J4VD17_9EUKA</name>
<organism evidence="2 3">
    <name type="scientific">Streblomastix strix</name>
    <dbReference type="NCBI Taxonomy" id="222440"/>
    <lineage>
        <taxon>Eukaryota</taxon>
        <taxon>Metamonada</taxon>
        <taxon>Preaxostyla</taxon>
        <taxon>Oxymonadida</taxon>
        <taxon>Streblomastigidae</taxon>
        <taxon>Streblomastix</taxon>
    </lineage>
</organism>
<feature type="compositionally biased region" description="Polar residues" evidence="1">
    <location>
        <begin position="174"/>
        <end position="188"/>
    </location>
</feature>
<feature type="compositionally biased region" description="Polar residues" evidence="1">
    <location>
        <begin position="33"/>
        <end position="51"/>
    </location>
</feature>
<evidence type="ECO:0000313" key="2">
    <source>
        <dbReference type="EMBL" id="KAA6380365.1"/>
    </source>
</evidence>
<feature type="compositionally biased region" description="Polar residues" evidence="1">
    <location>
        <begin position="73"/>
        <end position="82"/>
    </location>
</feature>
<feature type="region of interest" description="Disordered" evidence="1">
    <location>
        <begin position="18"/>
        <end position="53"/>
    </location>
</feature>
<reference evidence="2 3" key="1">
    <citation type="submission" date="2019-03" db="EMBL/GenBank/DDBJ databases">
        <title>Single cell metagenomics reveals metabolic interactions within the superorganism composed of flagellate Streblomastix strix and complex community of Bacteroidetes bacteria on its surface.</title>
        <authorList>
            <person name="Treitli S.C."/>
            <person name="Kolisko M."/>
            <person name="Husnik F."/>
            <person name="Keeling P."/>
            <person name="Hampl V."/>
        </authorList>
    </citation>
    <scope>NUCLEOTIDE SEQUENCE [LARGE SCALE GENOMIC DNA]</scope>
    <source>
        <strain evidence="2">ST1C</strain>
    </source>
</reference>
<feature type="region of interest" description="Disordered" evidence="1">
    <location>
        <begin position="157"/>
        <end position="188"/>
    </location>
</feature>
<dbReference type="Proteomes" id="UP000324800">
    <property type="component" value="Unassembled WGS sequence"/>
</dbReference>
<feature type="compositionally biased region" description="Basic residues" evidence="1">
    <location>
        <begin position="23"/>
        <end position="32"/>
    </location>
</feature>
<protein>
    <submittedName>
        <fullName evidence="2">Uncharacterized protein</fullName>
    </submittedName>
</protein>
<gene>
    <name evidence="2" type="ORF">EZS28_024110</name>
</gene>
<evidence type="ECO:0000256" key="1">
    <source>
        <dbReference type="SAM" id="MobiDB-lite"/>
    </source>
</evidence>
<feature type="compositionally biased region" description="Polar residues" evidence="1">
    <location>
        <begin position="92"/>
        <end position="132"/>
    </location>
</feature>
<comment type="caution">
    <text evidence="2">The sequence shown here is derived from an EMBL/GenBank/DDBJ whole genome shotgun (WGS) entry which is preliminary data.</text>
</comment>
<dbReference type="EMBL" id="SNRW01007945">
    <property type="protein sequence ID" value="KAA6380365.1"/>
    <property type="molecule type" value="Genomic_DNA"/>
</dbReference>
<evidence type="ECO:0000313" key="3">
    <source>
        <dbReference type="Proteomes" id="UP000324800"/>
    </source>
</evidence>
<feature type="region of interest" description="Disordered" evidence="1">
    <location>
        <begin position="67"/>
        <end position="132"/>
    </location>
</feature>